<keyword evidence="5 8" id="KW-0802">TPR repeat</keyword>
<comment type="subcellular location">
    <subcellularLocation>
        <location evidence="10">Cell outer membrane</location>
    </subcellularLocation>
    <subcellularLocation>
        <location evidence="1">Membrane</location>
    </subcellularLocation>
</comment>
<protein>
    <recommendedName>
        <fullName evidence="11">Secretin/TonB short N-terminal domain-containing protein</fullName>
    </recommendedName>
</protein>
<keyword evidence="4" id="KW-0677">Repeat</keyword>
<dbReference type="Pfam" id="PF00963">
    <property type="entry name" value="Cohesin"/>
    <property type="match status" value="1"/>
</dbReference>
<dbReference type="PRINTS" id="PR00811">
    <property type="entry name" value="BCTERIALGSPD"/>
</dbReference>
<dbReference type="GO" id="GO:0015627">
    <property type="term" value="C:type II protein secretion system complex"/>
    <property type="evidence" value="ECO:0007669"/>
    <property type="project" value="TreeGrafter"/>
</dbReference>
<keyword evidence="3" id="KW-0732">Signal</keyword>
<organism evidence="12 13">
    <name type="scientific">Xanthomonas arboricola pv. populi</name>
    <dbReference type="NCBI Taxonomy" id="487823"/>
    <lineage>
        <taxon>Bacteria</taxon>
        <taxon>Pseudomonadati</taxon>
        <taxon>Pseudomonadota</taxon>
        <taxon>Gammaproteobacteria</taxon>
        <taxon>Lysobacterales</taxon>
        <taxon>Lysobacteraceae</taxon>
        <taxon>Xanthomonas</taxon>
    </lineage>
</organism>
<comment type="similarity">
    <text evidence="9">Belongs to the bacterial secretin family.</text>
</comment>
<feature type="domain" description="Secretin/TonB short N-terminal" evidence="11">
    <location>
        <begin position="260"/>
        <end position="311"/>
    </location>
</feature>
<proteinExistence type="inferred from homology"/>
<evidence type="ECO:0000259" key="11">
    <source>
        <dbReference type="SMART" id="SM00965"/>
    </source>
</evidence>
<feature type="repeat" description="TPR" evidence="8">
    <location>
        <begin position="125"/>
        <end position="158"/>
    </location>
</feature>
<dbReference type="CDD" id="cd08547">
    <property type="entry name" value="Type_II_cohesin"/>
    <property type="match status" value="1"/>
</dbReference>
<dbReference type="InterPro" id="IPR013105">
    <property type="entry name" value="TPR_2"/>
</dbReference>
<evidence type="ECO:0000256" key="6">
    <source>
        <dbReference type="ARBA" id="ARBA00023136"/>
    </source>
</evidence>
<dbReference type="PANTHER" id="PTHR30332">
    <property type="entry name" value="PROBABLE GENERAL SECRETION PATHWAY PROTEIN D"/>
    <property type="match status" value="1"/>
</dbReference>
<dbReference type="Proteomes" id="UP000238270">
    <property type="component" value="Unassembled WGS sequence"/>
</dbReference>
<evidence type="ECO:0000256" key="3">
    <source>
        <dbReference type="ARBA" id="ARBA00022729"/>
    </source>
</evidence>
<evidence type="ECO:0000313" key="13">
    <source>
        <dbReference type="Proteomes" id="UP000238270"/>
    </source>
</evidence>
<dbReference type="Gene3D" id="3.30.1370.120">
    <property type="match status" value="1"/>
</dbReference>
<dbReference type="GO" id="GO:0009306">
    <property type="term" value="P:protein secretion"/>
    <property type="evidence" value="ECO:0007669"/>
    <property type="project" value="InterPro"/>
</dbReference>
<dbReference type="PRINTS" id="PR01032">
    <property type="entry name" value="PHAGEIV"/>
</dbReference>
<sequence length="814" mass="88093">MPCSPANRPNRCTATTGCRKAPRCSRTSPTALVGSIRSVMSRFQNRNTLRMSHAISRFVCHPLVLCLALGMLAGCASQRQYQSGDQAFGKGQYVEALEYYRAASSAAPDNIRYRQQYLRRRGEAMVALTTQADGYLAAGDLAKAEGAYQQALQIDPNNTYLRDRQRALNMRRQHDTQVSRIDELIAAGKLAEAERLVSLVLAEDPRNARALNSRERINAANFQHKVDDGIEGRFRKPVTLEFKDVPAKVIFEVLAKASGMNFVYDPEVRPDLKASVSLRDTPLDEAIRMICLSTQLETRVLNVNSILIYPSTPQKISDYRPLSIRSFFLSNGNAKTVAESLKAILKTESIVVDEKLNMLIIRDSAEAIALAEKLVALHDIGDPEVMLDVEILEVKRTAVVDAGLNLPKEIGLSVKGADQSADWMNVDQLRALNSSSVLANIPNGGLKIGEDRSNAKILANPKIRVQSRQKAKVLIGDKVPVITSTSTSTGFVSETVNYVDVGLKLEVEPSVYASDDVAIKVSLEVSNLVREIISQSGTLSYQIGTRNAETTLRLRDGETQILAGLINKEDRKTASGLPWLSRFPVLDRLFGNTKSDKQDTEIVLSITPHLIRGIGPSAIGQLQFESGTATRLGGMADMRTSEPAPKTSDEKSGVAPPAPVIAPVVTPVPDTAPAQPEPVAEASAAMGWQVPAEVRTGEQFTAVLNLSSSQPIDQVPLLLGFDPQVLQVVSVEEGGFMNQGGGQSSLSKEVNLSDGRIVATLVRQGSAIAGQGALLRVNFKAMAPAARTELQILSAQVHPAHAQVRAANAVMSVK</sequence>
<evidence type="ECO:0000256" key="1">
    <source>
        <dbReference type="ARBA" id="ARBA00004370"/>
    </source>
</evidence>
<gene>
    <name evidence="12" type="ORF">XaplCFBP3122_16670</name>
</gene>
<dbReference type="InterPro" id="IPR008965">
    <property type="entry name" value="CBM2/CBM3_carb-bd_dom_sf"/>
</dbReference>
<keyword evidence="7" id="KW-0998">Cell outer membrane</keyword>
<dbReference type="AlphaFoldDB" id="A0A2S6Z1I6"/>
<dbReference type="SMART" id="SM00965">
    <property type="entry name" value="STN"/>
    <property type="match status" value="1"/>
</dbReference>
<keyword evidence="2 10" id="KW-0813">Transport</keyword>
<dbReference type="PROSITE" id="PS50005">
    <property type="entry name" value="TPR"/>
    <property type="match status" value="1"/>
</dbReference>
<dbReference type="Gene3D" id="1.25.40.10">
    <property type="entry name" value="Tetratricopeptide repeat domain"/>
    <property type="match status" value="1"/>
</dbReference>
<evidence type="ECO:0000256" key="2">
    <source>
        <dbReference type="ARBA" id="ARBA00022448"/>
    </source>
</evidence>
<comment type="caution">
    <text evidence="12">The sequence shown here is derived from an EMBL/GenBank/DDBJ whole genome shotgun (WGS) entry which is preliminary data.</text>
</comment>
<evidence type="ECO:0000256" key="5">
    <source>
        <dbReference type="ARBA" id="ARBA00022803"/>
    </source>
</evidence>
<dbReference type="InterPro" id="IPR004846">
    <property type="entry name" value="T2SS/T3SS_dom"/>
</dbReference>
<dbReference type="InterPro" id="IPR050810">
    <property type="entry name" value="Bact_Secretion_Sys_Channel"/>
</dbReference>
<dbReference type="InterPro" id="IPR038591">
    <property type="entry name" value="NolW-like_sf"/>
</dbReference>
<name>A0A2S6Z1I6_9XANT</name>
<dbReference type="SMART" id="SM00028">
    <property type="entry name" value="TPR"/>
    <property type="match status" value="2"/>
</dbReference>
<dbReference type="InterPro" id="IPR001775">
    <property type="entry name" value="GspD/PilQ"/>
</dbReference>
<accession>A0A2S6Z1I6</accession>
<dbReference type="EMBL" id="MIGV01000025">
    <property type="protein sequence ID" value="PPT74426.1"/>
    <property type="molecule type" value="Genomic_DNA"/>
</dbReference>
<dbReference type="GO" id="GO:0000272">
    <property type="term" value="P:polysaccharide catabolic process"/>
    <property type="evidence" value="ECO:0007669"/>
    <property type="project" value="InterPro"/>
</dbReference>
<dbReference type="InterPro" id="IPR019734">
    <property type="entry name" value="TPR_rpt"/>
</dbReference>
<dbReference type="InterPro" id="IPR002102">
    <property type="entry name" value="Cohesin_dom"/>
</dbReference>
<dbReference type="PANTHER" id="PTHR30332:SF17">
    <property type="entry name" value="TYPE IV PILIATION SYSTEM PROTEIN DR_0774-RELATED"/>
    <property type="match status" value="1"/>
</dbReference>
<dbReference type="InterPro" id="IPR011662">
    <property type="entry name" value="Secretin/TonB_short_N"/>
</dbReference>
<reference evidence="12 13" key="1">
    <citation type="submission" date="2016-08" db="EMBL/GenBank/DDBJ databases">
        <title>Evolution of the type three secretion system and type three effector repertoires in Xanthomonas.</title>
        <authorList>
            <person name="Merda D."/>
            <person name="Briand M."/>
            <person name="Bosis E."/>
            <person name="Rousseau C."/>
            <person name="Portier P."/>
            <person name="Jacques M.-A."/>
            <person name="Fischer-Le Saux M."/>
        </authorList>
    </citation>
    <scope>NUCLEOTIDE SEQUENCE [LARGE SCALE GENOMIC DNA]</scope>
    <source>
        <strain evidence="12 13">CFBP 3122</strain>
    </source>
</reference>
<dbReference type="InterPro" id="IPR005644">
    <property type="entry name" value="NolW-like"/>
</dbReference>
<evidence type="ECO:0000256" key="10">
    <source>
        <dbReference type="RuleBase" id="RU004004"/>
    </source>
</evidence>
<dbReference type="Pfam" id="PF03958">
    <property type="entry name" value="Secretin_N"/>
    <property type="match status" value="1"/>
</dbReference>
<dbReference type="GO" id="GO:0009279">
    <property type="term" value="C:cell outer membrane"/>
    <property type="evidence" value="ECO:0007669"/>
    <property type="project" value="UniProtKB-SubCell"/>
</dbReference>
<dbReference type="GO" id="GO:0030246">
    <property type="term" value="F:carbohydrate binding"/>
    <property type="evidence" value="ECO:0007669"/>
    <property type="project" value="InterPro"/>
</dbReference>
<dbReference type="InterPro" id="IPR011990">
    <property type="entry name" value="TPR-like_helical_dom_sf"/>
</dbReference>
<dbReference type="Pfam" id="PF07719">
    <property type="entry name" value="TPR_2"/>
    <property type="match status" value="1"/>
</dbReference>
<dbReference type="SUPFAM" id="SSF48452">
    <property type="entry name" value="TPR-like"/>
    <property type="match status" value="1"/>
</dbReference>
<dbReference type="Gene3D" id="3.30.1370.130">
    <property type="match status" value="1"/>
</dbReference>
<evidence type="ECO:0000256" key="9">
    <source>
        <dbReference type="RuleBase" id="RU004003"/>
    </source>
</evidence>
<evidence type="ECO:0000256" key="8">
    <source>
        <dbReference type="PROSITE-ProRule" id="PRU00339"/>
    </source>
</evidence>
<evidence type="ECO:0000256" key="4">
    <source>
        <dbReference type="ARBA" id="ARBA00022737"/>
    </source>
</evidence>
<dbReference type="Pfam" id="PF00263">
    <property type="entry name" value="Secretin"/>
    <property type="match status" value="1"/>
</dbReference>
<evidence type="ECO:0000313" key="12">
    <source>
        <dbReference type="EMBL" id="PPT74426.1"/>
    </source>
</evidence>
<dbReference type="Gene3D" id="2.60.40.680">
    <property type="match status" value="1"/>
</dbReference>
<keyword evidence="6" id="KW-0472">Membrane</keyword>
<dbReference type="SUPFAM" id="SSF49384">
    <property type="entry name" value="Carbohydrate-binding domain"/>
    <property type="match status" value="1"/>
</dbReference>
<evidence type="ECO:0000256" key="7">
    <source>
        <dbReference type="ARBA" id="ARBA00023237"/>
    </source>
</evidence>